<evidence type="ECO:0000313" key="3">
    <source>
        <dbReference type="Proteomes" id="UP001298424"/>
    </source>
</evidence>
<dbReference type="EMBL" id="JAKOOW010000002">
    <property type="protein sequence ID" value="MCG6503044.1"/>
    <property type="molecule type" value="Genomic_DNA"/>
</dbReference>
<sequence>MQTQTFLLLRGHQGSGKSTFAAQKTAEFLAQYPDGEVVRIENDLLLTDENGVYRWSPEALDKAQRRGQAAMRDAFRRGQSERARPMLVLNSNTNQKSSACIAMMQMAKKHGFAVEVCRLHNFFDNAHGVGETDTLAAYLKLNQNRLREEVHIPAVQPMSAAQAALLAQMERFTCDALPFDEARQTFVTAEYLALGRRNFTAKTSRRHPGLRVLKYARSVFYDNRFDDALLEMRGMVIDEHNHIIVRPFKKVFNYSERTAKNSKYPLKMDDAQRVDAVVKINGFLGCCTHVRLPEGHPSRGAAFDNTTLYSTTGSLDSAFADMVQSHCAQYEDLFTAHPNHTFLFEITDESDPHIIRELLGETLIGVIDVATGRQFAEAELDRLAAAHNIRRPATLRGLSFGELKTLLQTVEHEGFMVFDAATQQMLFKLKSPYYLVSKLLGRSNETNLAAKLDKRRIDEEFYPLIDHIRERQDEFNALDEQQKIAFVQAFLREL</sequence>
<dbReference type="Gene3D" id="3.40.50.300">
    <property type="entry name" value="P-loop containing nucleotide triphosphate hydrolases"/>
    <property type="match status" value="1"/>
</dbReference>
<name>A0ABS9NJS9_9NEIS</name>
<evidence type="ECO:0000259" key="1">
    <source>
        <dbReference type="Pfam" id="PF09511"/>
    </source>
</evidence>
<reference evidence="2 3" key="1">
    <citation type="submission" date="2022-02" db="EMBL/GenBank/DDBJ databases">
        <title>Genome sequence data of Kingella unionensis sp. nov. strain CICC 24913 (CCUG 75125).</title>
        <authorList>
            <person name="Xiao M."/>
        </authorList>
    </citation>
    <scope>NUCLEOTIDE SEQUENCE [LARGE SCALE GENOMIC DNA]</scope>
    <source>
        <strain evidence="2 3">CICC 24913</strain>
    </source>
</reference>
<feature type="domain" description="T4 RNA ligase 1-like N-terminal" evidence="1">
    <location>
        <begin position="231"/>
        <end position="434"/>
    </location>
</feature>
<dbReference type="InterPro" id="IPR019039">
    <property type="entry name" value="T4-Rnl1-like_N"/>
</dbReference>
<protein>
    <submittedName>
        <fullName evidence="2">2'-5' RNA ligase</fullName>
    </submittedName>
</protein>
<organism evidence="2 3">
    <name type="scientific">Kingella pumchi</name>
    <dbReference type="NCBI Taxonomy" id="2779506"/>
    <lineage>
        <taxon>Bacteria</taxon>
        <taxon>Pseudomonadati</taxon>
        <taxon>Pseudomonadota</taxon>
        <taxon>Betaproteobacteria</taxon>
        <taxon>Neisseriales</taxon>
        <taxon>Neisseriaceae</taxon>
        <taxon>Kingella</taxon>
    </lineage>
</organism>
<dbReference type="RefSeq" id="WP_238745013.1">
    <property type="nucleotide sequence ID" value="NZ_JAKOOW010000002.1"/>
</dbReference>
<dbReference type="Proteomes" id="UP001298424">
    <property type="component" value="Unassembled WGS sequence"/>
</dbReference>
<dbReference type="Pfam" id="PF09511">
    <property type="entry name" value="RNA_lig_T4_1"/>
    <property type="match status" value="1"/>
</dbReference>
<gene>
    <name evidence="2" type="ORF">MB824_00795</name>
</gene>
<comment type="caution">
    <text evidence="2">The sequence shown here is derived from an EMBL/GenBank/DDBJ whole genome shotgun (WGS) entry which is preliminary data.</text>
</comment>
<proteinExistence type="predicted"/>
<keyword evidence="3" id="KW-1185">Reference proteome</keyword>
<evidence type="ECO:0000313" key="2">
    <source>
        <dbReference type="EMBL" id="MCG6503044.1"/>
    </source>
</evidence>
<keyword evidence="2" id="KW-0436">Ligase</keyword>
<accession>A0ABS9NJS9</accession>
<dbReference type="SUPFAM" id="SSF52540">
    <property type="entry name" value="P-loop containing nucleoside triphosphate hydrolases"/>
    <property type="match status" value="1"/>
</dbReference>
<dbReference type="GO" id="GO:0016874">
    <property type="term" value="F:ligase activity"/>
    <property type="evidence" value="ECO:0007669"/>
    <property type="project" value="UniProtKB-KW"/>
</dbReference>
<dbReference type="InterPro" id="IPR027417">
    <property type="entry name" value="P-loop_NTPase"/>
</dbReference>